<keyword evidence="5" id="KW-0067">ATP-binding</keyword>
<evidence type="ECO:0000256" key="1">
    <source>
        <dbReference type="ARBA" id="ARBA00022527"/>
    </source>
</evidence>
<evidence type="ECO:0000313" key="11">
    <source>
        <dbReference type="Proteomes" id="UP000182142"/>
    </source>
</evidence>
<evidence type="ECO:0000313" key="8">
    <source>
        <dbReference type="EMBL" id="SBO22939.1"/>
    </source>
</evidence>
<dbReference type="EMBL" id="CWHR02000005">
    <property type="protein sequence ID" value="SBO22939.1"/>
    <property type="molecule type" value="Genomic_DNA"/>
</dbReference>
<proteinExistence type="predicted"/>
<protein>
    <submittedName>
        <fullName evidence="8">Protein kinase, putative</fullName>
    </submittedName>
</protein>
<dbReference type="Gene3D" id="1.10.510.10">
    <property type="entry name" value="Transferase(Phosphotransferase) domain 1"/>
    <property type="match status" value="2"/>
</dbReference>
<reference evidence="10" key="1">
    <citation type="submission" date="2016-05" db="EMBL/GenBank/DDBJ databases">
        <authorList>
            <person name="Sharaf H."/>
        </authorList>
    </citation>
    <scope>NUCLEOTIDE SEQUENCE [LARGE SCALE GENOMIC DNA]</scope>
    <source>
        <strain evidence="10">H</strain>
    </source>
</reference>
<dbReference type="InterPro" id="IPR008271">
    <property type="entry name" value="Ser/Thr_kinase_AS"/>
</dbReference>
<dbReference type="PANTHER" id="PTHR43895">
    <property type="entry name" value="CALCIUM/CALMODULIN-DEPENDENT PROTEIN KINASE KINASE-RELATED"/>
    <property type="match status" value="1"/>
</dbReference>
<keyword evidence="2" id="KW-0808">Transferase</keyword>
<dbReference type="PANTHER" id="PTHR43895:SF150">
    <property type="entry name" value="SERINE_THREONINE-PROTEIN KINASE STK11"/>
    <property type="match status" value="1"/>
</dbReference>
<evidence type="ECO:0000256" key="2">
    <source>
        <dbReference type="ARBA" id="ARBA00022679"/>
    </source>
</evidence>
<dbReference type="OrthoDB" id="68483at2759"/>
<evidence type="ECO:0000256" key="4">
    <source>
        <dbReference type="ARBA" id="ARBA00022777"/>
    </source>
</evidence>
<evidence type="ECO:0000313" key="9">
    <source>
        <dbReference type="EMBL" id="SBO22957.1"/>
    </source>
</evidence>
<dbReference type="GO" id="GO:0004674">
    <property type="term" value="F:protein serine/threonine kinase activity"/>
    <property type="evidence" value="ECO:0007669"/>
    <property type="project" value="UniProtKB-KW"/>
</dbReference>
<feature type="region of interest" description="Disordered" evidence="6">
    <location>
        <begin position="569"/>
        <end position="595"/>
    </location>
</feature>
<keyword evidence="3" id="KW-0547">Nucleotide-binding</keyword>
<keyword evidence="4 8" id="KW-0418">Kinase</keyword>
<dbReference type="SMART" id="SM00220">
    <property type="entry name" value="S_TKc"/>
    <property type="match status" value="1"/>
</dbReference>
<dbReference type="Proteomes" id="UP000182142">
    <property type="component" value="Unassembled WGS sequence"/>
</dbReference>
<dbReference type="EMBL" id="CWHQ02000006">
    <property type="protein sequence ID" value="SBO22957.1"/>
    <property type="molecule type" value="Genomic_DNA"/>
</dbReference>
<dbReference type="VEuPathDB" id="PlasmoDB:PKNH_1245000"/>
<evidence type="ECO:0000256" key="3">
    <source>
        <dbReference type="ARBA" id="ARBA00022741"/>
    </source>
</evidence>
<evidence type="ECO:0000256" key="6">
    <source>
        <dbReference type="SAM" id="MobiDB-lite"/>
    </source>
</evidence>
<dbReference type="PROSITE" id="PS00108">
    <property type="entry name" value="PROTEIN_KINASE_ST"/>
    <property type="match status" value="1"/>
</dbReference>
<feature type="domain" description="Protein kinase" evidence="7">
    <location>
        <begin position="124"/>
        <end position="739"/>
    </location>
</feature>
<gene>
    <name evidence="9" type="ORF">PKNA1_C2_1245000</name>
    <name evidence="8" type="ORF">PKNA1_H1_1245000</name>
</gene>
<accession>A0A1A7VLK6</accession>
<evidence type="ECO:0000256" key="5">
    <source>
        <dbReference type="ARBA" id="ARBA00022840"/>
    </source>
</evidence>
<organism evidence="8 11">
    <name type="scientific">Plasmodium knowlesi (strain H)</name>
    <dbReference type="NCBI Taxonomy" id="5851"/>
    <lineage>
        <taxon>Eukaryota</taxon>
        <taxon>Sar</taxon>
        <taxon>Alveolata</taxon>
        <taxon>Apicomplexa</taxon>
        <taxon>Aconoidasida</taxon>
        <taxon>Haemosporida</taxon>
        <taxon>Plasmodiidae</taxon>
        <taxon>Plasmodium</taxon>
        <taxon>Plasmodium (Plasmodium)</taxon>
    </lineage>
</organism>
<dbReference type="SUPFAM" id="SSF56112">
    <property type="entry name" value="Protein kinase-like (PK-like)"/>
    <property type="match status" value="1"/>
</dbReference>
<evidence type="ECO:0000259" key="7">
    <source>
        <dbReference type="PROSITE" id="PS50011"/>
    </source>
</evidence>
<dbReference type="Proteomes" id="UP000182128">
    <property type="component" value="Unassembled WGS sequence"/>
</dbReference>
<dbReference type="Pfam" id="PF00069">
    <property type="entry name" value="Pkinase"/>
    <property type="match status" value="2"/>
</dbReference>
<name>A0A1A7VLK6_PLAKH</name>
<feature type="compositionally biased region" description="Basic and acidic residues" evidence="6">
    <location>
        <begin position="574"/>
        <end position="595"/>
    </location>
</feature>
<dbReference type="InterPro" id="IPR011009">
    <property type="entry name" value="Kinase-like_dom_sf"/>
</dbReference>
<reference evidence="11" key="3">
    <citation type="submission" date="2016-05" db="EMBL/GenBank/DDBJ databases">
        <authorList>
            <person name="Sharaf Hazem."/>
        </authorList>
    </citation>
    <scope>NUCLEOTIDE SEQUENCE [LARGE SCALE GENOMIC DNA]</scope>
    <source>
        <strain evidence="11">H</strain>
    </source>
</reference>
<evidence type="ECO:0000313" key="10">
    <source>
        <dbReference type="Proteomes" id="UP000182128"/>
    </source>
</evidence>
<dbReference type="InterPro" id="IPR000719">
    <property type="entry name" value="Prot_kinase_dom"/>
</dbReference>
<dbReference type="PROSITE" id="PS50011">
    <property type="entry name" value="PROTEIN_KINASE_DOM"/>
    <property type="match status" value="1"/>
</dbReference>
<dbReference type="AlphaFoldDB" id="A0A1A7VLK6"/>
<dbReference type="GO" id="GO:0007165">
    <property type="term" value="P:signal transduction"/>
    <property type="evidence" value="ECO:0007669"/>
    <property type="project" value="TreeGrafter"/>
</dbReference>
<reference evidence="8" key="2">
    <citation type="submission" date="2016-05" db="EMBL/GenBank/DDBJ databases">
        <authorList>
            <person name="Lavstsen T."/>
            <person name="Jespersen J.S."/>
        </authorList>
    </citation>
    <scope>NUCLEOTIDE SEQUENCE [LARGE SCALE GENOMIC DNA]</scope>
</reference>
<sequence length="748" mass="88984">MHFLNCPFDKARTKLIFKSKVEEKINECKNRGIVTTLDTKEKFKNCKIKLSDEFVSSCNAKLLVDILKIKKKLKVIYDIKYTIIYSILLKRREKEKTGNSKNISPQNGTYKIVRKNISYFLNQYLLLKCIYQSAYGNIYSCRNIVNKKKYCLKVFHVAICLKQNCPYYVNSQVYLTNYLYKILNEIFFLNYLDNQNVIQIEEVLFDQKKNILFILLPQVPYKSMHFKKKYGIYSVHSKKTQKIDNNCIQVHLYSENFIKLLFLNIYDTLNYLLHKSVTYLDLKPDNILLTCRYAQEVSSYHVPVKRNKPPEMATKCVDISNIQMHIQKKLNENSKKKRKKNDNNHAHAEKMYKINIFLRKKVKGRKELDEKRRRKMLHSYCHYKKITPKKVKNKKIKYIHHVNLPNCYEYDKNVRKTFFVENKLKDIFFSSHDATSYIQIFVKRMKRKNVPPSDGPPETPAFKKKEKKAEVKAETKVKTISNNAYKLRANDYRINKIRNLSFFKHKSTNYISFLKFYWLYFSEEDSGKWSGALLPYLDIYFVHKYLCTGVVASGHALNIGVQENVDKTTMGDTPQERTNYHNTHDADIRKNEPNQKHELYREDSSELSSSQNRIPHHNIMKLIDFDECSFILKNLNVYSRTTDIFNSFEGLFDVSNSDIHFSKKLSYNFGSVLYTFLFGRTPFYGNHIFEIYQNMKSNKLVFPKYRQIDQDLKRLLRKLLKHNPDKRMQFKKIKRHKWFSKGQPTVSS</sequence>
<dbReference type="GO" id="GO:0005524">
    <property type="term" value="F:ATP binding"/>
    <property type="evidence" value="ECO:0007669"/>
    <property type="project" value="UniProtKB-KW"/>
</dbReference>
<keyword evidence="1" id="KW-0723">Serine/threonine-protein kinase</keyword>